<dbReference type="GO" id="GO:0015970">
    <property type="term" value="P:guanosine tetraphosphate biosynthetic process"/>
    <property type="evidence" value="ECO:0007669"/>
    <property type="project" value="UniProtKB-UniPathway"/>
</dbReference>
<organism evidence="3 4">
    <name type="scientific">Cytobacillus kochii</name>
    <dbReference type="NCBI Taxonomy" id="859143"/>
    <lineage>
        <taxon>Bacteria</taxon>
        <taxon>Bacillati</taxon>
        <taxon>Bacillota</taxon>
        <taxon>Bacilli</taxon>
        <taxon>Bacillales</taxon>
        <taxon>Bacillaceae</taxon>
        <taxon>Cytobacillus</taxon>
    </lineage>
</organism>
<keyword evidence="4" id="KW-1185">Reference proteome</keyword>
<dbReference type="Pfam" id="PF04607">
    <property type="entry name" value="RelA_SpoT"/>
    <property type="match status" value="1"/>
</dbReference>
<evidence type="ECO:0000313" key="3">
    <source>
        <dbReference type="EMBL" id="ASV67562.1"/>
    </source>
</evidence>
<accession>A0A248THG8</accession>
<dbReference type="KEGG" id="bko:CKF48_09660"/>
<evidence type="ECO:0000313" key="4">
    <source>
        <dbReference type="Proteomes" id="UP000215137"/>
    </source>
</evidence>
<dbReference type="RefSeq" id="WP_095371136.1">
    <property type="nucleotide sequence ID" value="NZ_CP022983.1"/>
</dbReference>
<gene>
    <name evidence="3" type="ORF">CKF48_09660</name>
</gene>
<dbReference type="OrthoDB" id="2225292at2"/>
<protein>
    <recommendedName>
        <fullName evidence="2">RelA/SpoT domain-containing protein</fullName>
    </recommendedName>
</protein>
<dbReference type="EMBL" id="CP022983">
    <property type="protein sequence ID" value="ASV67562.1"/>
    <property type="molecule type" value="Genomic_DNA"/>
</dbReference>
<name>A0A248THG8_9BACI</name>
<sequence>MSSTKIIQKEYTYSIKEYEEIFKILNENLINHNNMWISQQPGIHLYNLKKTYVKNVITEKDDEIFIIDQQFYDYMTRYKNELIYLYAQIIGLIKELFNCNIIGRIKNEESILNKLQKKKAEQNGSFSINKVLNDLLGFRIIDKNFGNNINKIKTILDNLKEKEGFRILHKERINGDYRGYHIYFMGKDAKHFPLELQVWDTKSELINLDSHEIYKKDYTSWPEIYFKG</sequence>
<evidence type="ECO:0000256" key="1">
    <source>
        <dbReference type="ARBA" id="ARBA00004976"/>
    </source>
</evidence>
<dbReference type="InterPro" id="IPR043519">
    <property type="entry name" value="NT_sf"/>
</dbReference>
<dbReference type="SUPFAM" id="SSF81301">
    <property type="entry name" value="Nucleotidyltransferase"/>
    <property type="match status" value="1"/>
</dbReference>
<proteinExistence type="predicted"/>
<dbReference type="InterPro" id="IPR007685">
    <property type="entry name" value="RelA_SpoT"/>
</dbReference>
<dbReference type="UniPathway" id="UPA00908">
    <property type="reaction ID" value="UER00884"/>
</dbReference>
<dbReference type="AlphaFoldDB" id="A0A248THG8"/>
<dbReference type="Gene3D" id="3.30.460.10">
    <property type="entry name" value="Beta Polymerase, domain 2"/>
    <property type="match status" value="1"/>
</dbReference>
<dbReference type="Proteomes" id="UP000215137">
    <property type="component" value="Chromosome"/>
</dbReference>
<comment type="pathway">
    <text evidence="1">Purine metabolism; ppGpp biosynthesis; ppGpp from GTP: step 1/2.</text>
</comment>
<reference evidence="3 4" key="1">
    <citation type="submission" date="2017-08" db="EMBL/GenBank/DDBJ databases">
        <title>Complete Genome Sequence of Bacillus kochii Oregon-R-modENCODE STRAIN BDGP4, isolated from Drosophila melanogaster gut.</title>
        <authorList>
            <person name="Wan K.H."/>
            <person name="Yu C."/>
            <person name="Park S."/>
            <person name="Hammonds A.S."/>
            <person name="Booth B.W."/>
            <person name="Celniker S.E."/>
        </authorList>
    </citation>
    <scope>NUCLEOTIDE SEQUENCE [LARGE SCALE GENOMIC DNA]</scope>
    <source>
        <strain evidence="3 4">BDGP4</strain>
    </source>
</reference>
<feature type="domain" description="RelA/SpoT" evidence="2">
    <location>
        <begin position="103"/>
        <end position="218"/>
    </location>
</feature>
<evidence type="ECO:0000259" key="2">
    <source>
        <dbReference type="SMART" id="SM00954"/>
    </source>
</evidence>
<dbReference type="SMART" id="SM00954">
    <property type="entry name" value="RelA_SpoT"/>
    <property type="match status" value="1"/>
</dbReference>